<evidence type="ECO:0000313" key="3">
    <source>
        <dbReference type="Proteomes" id="UP000008864"/>
    </source>
</evidence>
<dbReference type="Proteomes" id="UP000008864">
    <property type="component" value="Unassembled WGS sequence"/>
</dbReference>
<keyword evidence="3" id="KW-1185">Reference proteome</keyword>
<dbReference type="HOGENOM" id="CLU_2265648_0_0_1"/>
<accession>F2SJB1</accession>
<feature type="compositionally biased region" description="Acidic residues" evidence="1">
    <location>
        <begin position="26"/>
        <end position="38"/>
    </location>
</feature>
<protein>
    <submittedName>
        <fullName evidence="2">Uncharacterized protein</fullName>
    </submittedName>
</protein>
<organism evidence="2 3">
    <name type="scientific">Trichophyton rubrum (strain ATCC MYA-4607 / CBS 118892)</name>
    <name type="common">Athlete's foot fungus</name>
    <dbReference type="NCBI Taxonomy" id="559305"/>
    <lineage>
        <taxon>Eukaryota</taxon>
        <taxon>Fungi</taxon>
        <taxon>Dikarya</taxon>
        <taxon>Ascomycota</taxon>
        <taxon>Pezizomycotina</taxon>
        <taxon>Eurotiomycetes</taxon>
        <taxon>Eurotiomycetidae</taxon>
        <taxon>Onygenales</taxon>
        <taxon>Arthrodermataceae</taxon>
        <taxon>Trichophyton</taxon>
    </lineage>
</organism>
<feature type="region of interest" description="Disordered" evidence="1">
    <location>
        <begin position="1"/>
        <end position="69"/>
    </location>
</feature>
<sequence length="120" mass="13478">MVRSRRYMPCMVSKQRPKMGLHRDELEENEEAEEAEEAEEKKKKKKKKKQASTASILHGSSEPVIANHIQTDSTSIHNFNKNPLALQGNCSSPALGQALYASGTSRRRKSKEPKSLARDT</sequence>
<dbReference type="VEuPathDB" id="FungiDB:TERG_02092"/>
<evidence type="ECO:0000256" key="1">
    <source>
        <dbReference type="SAM" id="MobiDB-lite"/>
    </source>
</evidence>
<feature type="region of interest" description="Disordered" evidence="1">
    <location>
        <begin position="89"/>
        <end position="120"/>
    </location>
</feature>
<dbReference type="InParanoid" id="F2SJB1"/>
<name>F2SJB1_TRIRC</name>
<reference evidence="3" key="1">
    <citation type="journal article" date="2012" name="MBio">
        <title>Comparative genome analysis of Trichophyton rubrum and related dermatophytes reveals candidate genes involved in infection.</title>
        <authorList>
            <person name="Martinez D.A."/>
            <person name="Oliver B.G."/>
            <person name="Graeser Y."/>
            <person name="Goldberg J.M."/>
            <person name="Li W."/>
            <person name="Martinez-Rossi N.M."/>
            <person name="Monod M."/>
            <person name="Shelest E."/>
            <person name="Barton R.C."/>
            <person name="Birch E."/>
            <person name="Brakhage A.A."/>
            <person name="Chen Z."/>
            <person name="Gurr S.J."/>
            <person name="Heiman D."/>
            <person name="Heitman J."/>
            <person name="Kosti I."/>
            <person name="Rossi A."/>
            <person name="Saif S."/>
            <person name="Samalova M."/>
            <person name="Saunders C.W."/>
            <person name="Shea T."/>
            <person name="Summerbell R.C."/>
            <person name="Xu J."/>
            <person name="Young S."/>
            <person name="Zeng Q."/>
            <person name="Birren B.W."/>
            <person name="Cuomo C.A."/>
            <person name="White T.C."/>
        </authorList>
    </citation>
    <scope>NUCLEOTIDE SEQUENCE [LARGE SCALE GENOMIC DNA]</scope>
    <source>
        <strain evidence="3">ATCC MYA-4607 / CBS 118892</strain>
    </source>
</reference>
<dbReference type="AlphaFoldDB" id="F2SJB1"/>
<dbReference type="EMBL" id="GG700649">
    <property type="protein sequence ID" value="EGD85824.2"/>
    <property type="molecule type" value="Genomic_DNA"/>
</dbReference>
<dbReference type="GeneID" id="10378751"/>
<evidence type="ECO:0000313" key="2">
    <source>
        <dbReference type="EMBL" id="EGD85824.2"/>
    </source>
</evidence>
<gene>
    <name evidence="2" type="ORF">TERG_02092</name>
</gene>
<dbReference type="RefSeq" id="XP_047603826.1">
    <property type="nucleotide sequence ID" value="XM_047747860.1"/>
</dbReference>
<proteinExistence type="predicted"/>